<proteinExistence type="inferred from homology"/>
<reference evidence="3" key="2">
    <citation type="submission" date="2020-09" db="EMBL/GenBank/DDBJ databases">
        <authorList>
            <person name="Sun Q."/>
            <person name="Zhou Y."/>
        </authorList>
    </citation>
    <scope>NUCLEOTIDE SEQUENCE</scope>
    <source>
        <strain evidence="3">CGMCC 1.15447</strain>
    </source>
</reference>
<keyword evidence="4" id="KW-1185">Reference proteome</keyword>
<dbReference type="PANTHER" id="PTHR30344:SF1">
    <property type="entry name" value="6-PHOSPHOGLUCONOLACTONASE"/>
    <property type="match status" value="1"/>
</dbReference>
<evidence type="ECO:0008006" key="5">
    <source>
        <dbReference type="Google" id="ProtNLM"/>
    </source>
</evidence>
<dbReference type="AlphaFoldDB" id="A0A916W807"/>
<dbReference type="EMBL" id="BMJB01000002">
    <property type="protein sequence ID" value="GGA74509.1"/>
    <property type="molecule type" value="Genomic_DNA"/>
</dbReference>
<keyword evidence="2" id="KW-0313">Glucose metabolism</keyword>
<comment type="caution">
    <text evidence="3">The sequence shown here is derived from an EMBL/GenBank/DDBJ whole genome shotgun (WGS) entry which is preliminary data.</text>
</comment>
<dbReference type="SUPFAM" id="SSF51004">
    <property type="entry name" value="C-terminal (heme d1) domain of cytochrome cd1-nitrite reductase"/>
    <property type="match status" value="1"/>
</dbReference>
<dbReference type="Pfam" id="PF10282">
    <property type="entry name" value="Lactonase"/>
    <property type="match status" value="1"/>
</dbReference>
<dbReference type="InterPro" id="IPR015943">
    <property type="entry name" value="WD40/YVTN_repeat-like_dom_sf"/>
</dbReference>
<dbReference type="Gene3D" id="2.130.10.10">
    <property type="entry name" value="YVTN repeat-like/Quinoprotein amine dehydrogenase"/>
    <property type="match status" value="1"/>
</dbReference>
<comment type="similarity">
    <text evidence="1">Belongs to the cycloisomerase 2 family.</text>
</comment>
<gene>
    <name evidence="3" type="ORF">GCM10011507_27400</name>
</gene>
<dbReference type="InterPro" id="IPR011048">
    <property type="entry name" value="Haem_d1_sf"/>
</dbReference>
<protein>
    <recommendedName>
        <fullName evidence="5">6-phosphogluconolactonase</fullName>
    </recommendedName>
</protein>
<evidence type="ECO:0000313" key="3">
    <source>
        <dbReference type="EMBL" id="GGA74509.1"/>
    </source>
</evidence>
<sequence length="353" mass="38087">MLLVGTQTAETSKGIYAYSLDSTTGELKQIGLAAAADNPTFLVLGPDHKTVFVANEVNQYEGKSSGAVSSYHLDREAAKLVKISESATGGPGTCHVAVDHTGRAAFGANYAGGSATSFRVGADGHLSPAVWFEQYSGHGPDSRRQQMPHAHRVTVSPDNRFLLVNDLGLDEIHIYKLNATTAEVKPNDPAVWRSDAGAGPRALKFHPNGRWAYCVTEMHSTVDVLDWNAEQGALKTVQVVSMADVPREHWKTGGADIVFDRSARFAYAADRFYGVLVTFAVSPEDGKLTILERTPCGGKIPRHIALDPSERWILAANQDSDNISVFSRDTKTGKLSSEGKSFPISKPQCLVFA</sequence>
<evidence type="ECO:0000256" key="1">
    <source>
        <dbReference type="ARBA" id="ARBA00005564"/>
    </source>
</evidence>
<dbReference type="InterPro" id="IPR019405">
    <property type="entry name" value="Lactonase_7-beta_prop"/>
</dbReference>
<organism evidence="3 4">
    <name type="scientific">Edaphobacter acidisoli</name>
    <dbReference type="NCBI Taxonomy" id="2040573"/>
    <lineage>
        <taxon>Bacteria</taxon>
        <taxon>Pseudomonadati</taxon>
        <taxon>Acidobacteriota</taxon>
        <taxon>Terriglobia</taxon>
        <taxon>Terriglobales</taxon>
        <taxon>Acidobacteriaceae</taxon>
        <taxon>Edaphobacter</taxon>
    </lineage>
</organism>
<dbReference type="Proteomes" id="UP000648801">
    <property type="component" value="Unassembled WGS sequence"/>
</dbReference>
<evidence type="ECO:0000256" key="2">
    <source>
        <dbReference type="ARBA" id="ARBA00022526"/>
    </source>
</evidence>
<dbReference type="GO" id="GO:0006006">
    <property type="term" value="P:glucose metabolic process"/>
    <property type="evidence" value="ECO:0007669"/>
    <property type="project" value="UniProtKB-KW"/>
</dbReference>
<accession>A0A916W807</accession>
<dbReference type="PANTHER" id="PTHR30344">
    <property type="entry name" value="6-PHOSPHOGLUCONOLACTONASE-RELATED"/>
    <property type="match status" value="1"/>
</dbReference>
<dbReference type="InterPro" id="IPR050282">
    <property type="entry name" value="Cycloisomerase_2"/>
</dbReference>
<dbReference type="GO" id="GO:0017057">
    <property type="term" value="F:6-phosphogluconolactonase activity"/>
    <property type="evidence" value="ECO:0007669"/>
    <property type="project" value="TreeGrafter"/>
</dbReference>
<reference evidence="3" key="1">
    <citation type="journal article" date="2014" name="Int. J. Syst. Evol. Microbiol.">
        <title>Complete genome sequence of Corynebacterium casei LMG S-19264T (=DSM 44701T), isolated from a smear-ripened cheese.</title>
        <authorList>
            <consortium name="US DOE Joint Genome Institute (JGI-PGF)"/>
            <person name="Walter F."/>
            <person name="Albersmeier A."/>
            <person name="Kalinowski J."/>
            <person name="Ruckert C."/>
        </authorList>
    </citation>
    <scope>NUCLEOTIDE SEQUENCE</scope>
    <source>
        <strain evidence="3">CGMCC 1.15447</strain>
    </source>
</reference>
<evidence type="ECO:0000313" key="4">
    <source>
        <dbReference type="Proteomes" id="UP000648801"/>
    </source>
</evidence>
<keyword evidence="2" id="KW-0119">Carbohydrate metabolism</keyword>
<name>A0A916W807_9BACT</name>
<dbReference type="RefSeq" id="WP_229669004.1">
    <property type="nucleotide sequence ID" value="NZ_BMJB01000002.1"/>
</dbReference>